<proteinExistence type="predicted"/>
<dbReference type="InterPro" id="IPR027417">
    <property type="entry name" value="P-loop_NTPase"/>
</dbReference>
<dbReference type="SUPFAM" id="SSF52540">
    <property type="entry name" value="P-loop containing nucleoside triphosphate hydrolases"/>
    <property type="match status" value="1"/>
</dbReference>
<accession>A0ABW7THP9</accession>
<organism evidence="2 3">
    <name type="scientific">Nocardia carnea</name>
    <dbReference type="NCBI Taxonomy" id="37328"/>
    <lineage>
        <taxon>Bacteria</taxon>
        <taxon>Bacillati</taxon>
        <taxon>Actinomycetota</taxon>
        <taxon>Actinomycetes</taxon>
        <taxon>Mycobacteriales</taxon>
        <taxon>Nocardiaceae</taxon>
        <taxon>Nocardia</taxon>
    </lineage>
</organism>
<dbReference type="Gene3D" id="3.40.50.300">
    <property type="entry name" value="P-loop containing nucleotide triphosphate hydrolases"/>
    <property type="match status" value="1"/>
</dbReference>
<dbReference type="RefSeq" id="WP_051157710.1">
    <property type="nucleotide sequence ID" value="NZ_JBIRUQ010000001.1"/>
</dbReference>
<dbReference type="EMBL" id="JBIRUQ010000001">
    <property type="protein sequence ID" value="MFI1459772.1"/>
    <property type="molecule type" value="Genomic_DNA"/>
</dbReference>
<feature type="region of interest" description="Disordered" evidence="1">
    <location>
        <begin position="1"/>
        <end position="22"/>
    </location>
</feature>
<dbReference type="InterPro" id="IPR008868">
    <property type="entry name" value="TniB"/>
</dbReference>
<comment type="caution">
    <text evidence="2">The sequence shown here is derived from an EMBL/GenBank/DDBJ whole genome shotgun (WGS) entry which is preliminary data.</text>
</comment>
<dbReference type="Pfam" id="PF05621">
    <property type="entry name" value="TniB"/>
    <property type="match status" value="1"/>
</dbReference>
<evidence type="ECO:0000256" key="1">
    <source>
        <dbReference type="SAM" id="MobiDB-lite"/>
    </source>
</evidence>
<evidence type="ECO:0000313" key="2">
    <source>
        <dbReference type="EMBL" id="MFI1459772.1"/>
    </source>
</evidence>
<sequence>MTGQPSDNADELPADEPLTTKEGWRRFVDYQPETPAQPDHVALTALSRAERIALDEARRDYHGQLPLVNTPTIRQVLRTGRLLVQLNRGQVSARRGVILSGASGTGKTTALTQLGRTHERAIRKRHPGPAGRNRIPVVYVTVPPAATARMLAVEFARFFGLEFGSRANMPDIVNTVCATAARTCVELVLVDEIHNLNLATRAGAEVSDQLKYFAERLPATFTYAGIEVEAQGLFAGVRGRQIAGRFTLISATPFAYGTSEQRAAWCALVASLEGMLVLHRHKPGTLVGLAEYLYQRTGGMIGSLSQLIRGAAILAIDDGGEKITRALLDEIPVDYAATSSSPPRRRTIIARGEASA</sequence>
<gene>
    <name evidence="2" type="ORF">ACH4WX_03515</name>
</gene>
<protein>
    <submittedName>
        <fullName evidence="2">TniB family NTP-binding protein</fullName>
    </submittedName>
</protein>
<reference evidence="2 3" key="1">
    <citation type="submission" date="2024-10" db="EMBL/GenBank/DDBJ databases">
        <title>The Natural Products Discovery Center: Release of the First 8490 Sequenced Strains for Exploring Actinobacteria Biosynthetic Diversity.</title>
        <authorList>
            <person name="Kalkreuter E."/>
            <person name="Kautsar S.A."/>
            <person name="Yang D."/>
            <person name="Bader C.D."/>
            <person name="Teijaro C.N."/>
            <person name="Fluegel L."/>
            <person name="Davis C.M."/>
            <person name="Simpson J.R."/>
            <person name="Lauterbach L."/>
            <person name="Steele A.D."/>
            <person name="Gui C."/>
            <person name="Meng S."/>
            <person name="Li G."/>
            <person name="Viehrig K."/>
            <person name="Ye F."/>
            <person name="Su P."/>
            <person name="Kiefer A.F."/>
            <person name="Nichols A."/>
            <person name="Cepeda A.J."/>
            <person name="Yan W."/>
            <person name="Fan B."/>
            <person name="Jiang Y."/>
            <person name="Adhikari A."/>
            <person name="Zheng C.-J."/>
            <person name="Schuster L."/>
            <person name="Cowan T.M."/>
            <person name="Smanski M.J."/>
            <person name="Chevrette M.G."/>
            <person name="De Carvalho L.P.S."/>
            <person name="Shen B."/>
        </authorList>
    </citation>
    <scope>NUCLEOTIDE SEQUENCE [LARGE SCALE GENOMIC DNA]</scope>
    <source>
        <strain evidence="2 3">NPDC020568</strain>
    </source>
</reference>
<evidence type="ECO:0000313" key="3">
    <source>
        <dbReference type="Proteomes" id="UP001611263"/>
    </source>
</evidence>
<keyword evidence="3" id="KW-1185">Reference proteome</keyword>
<dbReference type="Proteomes" id="UP001611263">
    <property type="component" value="Unassembled WGS sequence"/>
</dbReference>
<dbReference type="GeneID" id="93505983"/>
<name>A0ABW7THP9_9NOCA</name>